<evidence type="ECO:0000313" key="1">
    <source>
        <dbReference type="EMBL" id="MEJ5946187.1"/>
    </source>
</evidence>
<accession>A0ABU8RM95</accession>
<name>A0ABU8RM95_9ACTN</name>
<dbReference type="EMBL" id="JBBIAA010000017">
    <property type="protein sequence ID" value="MEJ5946187.1"/>
    <property type="molecule type" value="Genomic_DNA"/>
</dbReference>
<comment type="caution">
    <text evidence="1">The sequence shown here is derived from an EMBL/GenBank/DDBJ whole genome shotgun (WGS) entry which is preliminary data.</text>
</comment>
<dbReference type="RefSeq" id="WP_339575569.1">
    <property type="nucleotide sequence ID" value="NZ_JBBIAA010000017.1"/>
</dbReference>
<reference evidence="1 2" key="1">
    <citation type="journal article" date="2017" name="Int. J. Syst. Evol. Microbiol.">
        <title>Pseudokineococcus basanitobsidens sp. nov., isolated from volcanic rock.</title>
        <authorList>
            <person name="Lee D.W."/>
            <person name="Park M.Y."/>
            <person name="Kim J.J."/>
            <person name="Kim B.S."/>
        </authorList>
    </citation>
    <scope>NUCLEOTIDE SEQUENCE [LARGE SCALE GENOMIC DNA]</scope>
    <source>
        <strain evidence="1 2">DSM 103726</strain>
    </source>
</reference>
<keyword evidence="2" id="KW-1185">Reference proteome</keyword>
<sequence>MTPPTATHLATAPAGLDWLSDVADLERRVRELLDEVTARAPA</sequence>
<gene>
    <name evidence="1" type="ORF">WDZ17_12885</name>
</gene>
<proteinExistence type="predicted"/>
<dbReference type="Proteomes" id="UP001387100">
    <property type="component" value="Unassembled WGS sequence"/>
</dbReference>
<protein>
    <submittedName>
        <fullName evidence="1">Uncharacterized protein</fullName>
    </submittedName>
</protein>
<organism evidence="1 2">
    <name type="scientific">Pseudokineococcus basanitobsidens</name>
    <dbReference type="NCBI Taxonomy" id="1926649"/>
    <lineage>
        <taxon>Bacteria</taxon>
        <taxon>Bacillati</taxon>
        <taxon>Actinomycetota</taxon>
        <taxon>Actinomycetes</taxon>
        <taxon>Kineosporiales</taxon>
        <taxon>Kineosporiaceae</taxon>
        <taxon>Pseudokineococcus</taxon>
    </lineage>
</organism>
<evidence type="ECO:0000313" key="2">
    <source>
        <dbReference type="Proteomes" id="UP001387100"/>
    </source>
</evidence>